<evidence type="ECO:0000313" key="1">
    <source>
        <dbReference type="EMBL" id="SFF99845.1"/>
    </source>
</evidence>
<dbReference type="Proteomes" id="UP000199337">
    <property type="component" value="Unassembled WGS sequence"/>
</dbReference>
<sequence length="81" mass="9659">MSQDKEIELNFSENVMTLIEELAKKTGWSEDQVVEHVIHEYLMNQIRIIEKRAAETNTDINDLVNMQFERLLEFLLSKYNQ</sequence>
<accession>A0A1I2N7D2</accession>
<proteinExistence type="predicted"/>
<protein>
    <submittedName>
        <fullName evidence="1">Uncharacterized protein</fullName>
    </submittedName>
</protein>
<evidence type="ECO:0000313" key="2">
    <source>
        <dbReference type="Proteomes" id="UP000199337"/>
    </source>
</evidence>
<gene>
    <name evidence="1" type="ORF">SAMN05660649_00410</name>
</gene>
<name>A0A1I2N7D2_9FIRM</name>
<keyword evidence="2" id="KW-1185">Reference proteome</keyword>
<dbReference type="RefSeq" id="WP_092468195.1">
    <property type="nucleotide sequence ID" value="NZ_FOOX01000001.1"/>
</dbReference>
<dbReference type="STRING" id="341036.SAMN05660649_00410"/>
<dbReference type="EMBL" id="FOOX01000001">
    <property type="protein sequence ID" value="SFF99845.1"/>
    <property type="molecule type" value="Genomic_DNA"/>
</dbReference>
<reference evidence="2" key="1">
    <citation type="submission" date="2016-10" db="EMBL/GenBank/DDBJ databases">
        <authorList>
            <person name="Varghese N."/>
            <person name="Submissions S."/>
        </authorList>
    </citation>
    <scope>NUCLEOTIDE SEQUENCE [LARGE SCALE GENOMIC DNA]</scope>
    <source>
        <strain evidence="2">DSM 17038</strain>
    </source>
</reference>
<organism evidence="1 2">
    <name type="scientific">Desulfotruncus arcticus DSM 17038</name>
    <dbReference type="NCBI Taxonomy" id="1121424"/>
    <lineage>
        <taxon>Bacteria</taxon>
        <taxon>Bacillati</taxon>
        <taxon>Bacillota</taxon>
        <taxon>Clostridia</taxon>
        <taxon>Eubacteriales</taxon>
        <taxon>Desulfallaceae</taxon>
        <taxon>Desulfotruncus</taxon>
    </lineage>
</organism>
<dbReference type="AlphaFoldDB" id="A0A1I2N7D2"/>
<dbReference type="OrthoDB" id="1808739at2"/>